<feature type="domain" description="C2H2-type" evidence="6">
    <location>
        <begin position="844"/>
        <end position="871"/>
    </location>
</feature>
<evidence type="ECO:0000256" key="1">
    <source>
        <dbReference type="ARBA" id="ARBA00022723"/>
    </source>
</evidence>
<feature type="domain" description="C2H2-type" evidence="6">
    <location>
        <begin position="358"/>
        <end position="385"/>
    </location>
</feature>
<dbReference type="PANTHER" id="PTHR24379:SF121">
    <property type="entry name" value="C2H2-TYPE DOMAIN-CONTAINING PROTEIN"/>
    <property type="match status" value="1"/>
</dbReference>
<keyword evidence="3 5" id="KW-0863">Zinc-finger</keyword>
<evidence type="ECO:0000256" key="5">
    <source>
        <dbReference type="PROSITE-ProRule" id="PRU00042"/>
    </source>
</evidence>
<feature type="domain" description="C2H2-type" evidence="6">
    <location>
        <begin position="386"/>
        <end position="414"/>
    </location>
</feature>
<proteinExistence type="predicted"/>
<feature type="domain" description="C2H2-type" evidence="6">
    <location>
        <begin position="449"/>
        <end position="476"/>
    </location>
</feature>
<feature type="domain" description="C2H2-type" evidence="6">
    <location>
        <begin position="224"/>
        <end position="251"/>
    </location>
</feature>
<dbReference type="PANTHER" id="PTHR24379">
    <property type="entry name" value="KRAB AND ZINC FINGER DOMAIN-CONTAINING"/>
    <property type="match status" value="1"/>
</dbReference>
<dbReference type="InterPro" id="IPR036236">
    <property type="entry name" value="Znf_C2H2_sf"/>
</dbReference>
<gene>
    <name evidence="7" type="ORF">IPOD504_LOCUS12079</name>
</gene>
<keyword evidence="2" id="KW-0677">Repeat</keyword>
<feature type="domain" description="C2H2-type" evidence="6">
    <location>
        <begin position="140"/>
        <end position="169"/>
    </location>
</feature>
<feature type="domain" description="C2H2-type" evidence="6">
    <location>
        <begin position="728"/>
        <end position="756"/>
    </location>
</feature>
<dbReference type="EMBL" id="OW152841">
    <property type="protein sequence ID" value="CAH2062552.1"/>
    <property type="molecule type" value="Genomic_DNA"/>
</dbReference>
<protein>
    <recommendedName>
        <fullName evidence="6">C2H2-type domain-containing protein</fullName>
    </recommendedName>
</protein>
<dbReference type="Pfam" id="PF00096">
    <property type="entry name" value="zf-C2H2"/>
    <property type="match status" value="2"/>
</dbReference>
<reference evidence="7" key="1">
    <citation type="submission" date="2022-03" db="EMBL/GenBank/DDBJ databases">
        <authorList>
            <person name="Martin H S."/>
        </authorList>
    </citation>
    <scope>NUCLEOTIDE SEQUENCE</scope>
</reference>
<feature type="domain" description="C2H2-type" evidence="6">
    <location>
        <begin position="302"/>
        <end position="330"/>
    </location>
</feature>
<dbReference type="InterPro" id="IPR013087">
    <property type="entry name" value="Znf_C2H2_type"/>
</dbReference>
<feature type="non-terminal residue" evidence="7">
    <location>
        <position position="1"/>
    </location>
</feature>
<keyword evidence="8" id="KW-1185">Reference proteome</keyword>
<evidence type="ECO:0000313" key="7">
    <source>
        <dbReference type="EMBL" id="CAH2062552.1"/>
    </source>
</evidence>
<dbReference type="PROSITE" id="PS00028">
    <property type="entry name" value="ZINC_FINGER_C2H2_1"/>
    <property type="match status" value="9"/>
</dbReference>
<dbReference type="SMART" id="SM00355">
    <property type="entry name" value="ZnF_C2H2"/>
    <property type="match status" value="18"/>
</dbReference>
<evidence type="ECO:0000256" key="4">
    <source>
        <dbReference type="ARBA" id="ARBA00022833"/>
    </source>
</evidence>
<evidence type="ECO:0000256" key="3">
    <source>
        <dbReference type="ARBA" id="ARBA00022771"/>
    </source>
</evidence>
<feature type="domain" description="C2H2-type" evidence="6">
    <location>
        <begin position="757"/>
        <end position="784"/>
    </location>
</feature>
<accession>A0ABN8IS72</accession>
<dbReference type="PROSITE" id="PS50157">
    <property type="entry name" value="ZINC_FINGER_C2H2_2"/>
    <property type="match status" value="12"/>
</dbReference>
<feature type="domain" description="C2H2-type" evidence="6">
    <location>
        <begin position="813"/>
        <end position="841"/>
    </location>
</feature>
<evidence type="ECO:0000313" key="8">
    <source>
        <dbReference type="Proteomes" id="UP000837857"/>
    </source>
</evidence>
<feature type="domain" description="C2H2-type" evidence="6">
    <location>
        <begin position="786"/>
        <end position="812"/>
    </location>
</feature>
<keyword evidence="4" id="KW-0862">Zinc</keyword>
<name>A0ABN8IS72_9NEOP</name>
<organism evidence="7 8">
    <name type="scientific">Iphiclides podalirius</name>
    <name type="common">scarce swallowtail</name>
    <dbReference type="NCBI Taxonomy" id="110791"/>
    <lineage>
        <taxon>Eukaryota</taxon>
        <taxon>Metazoa</taxon>
        <taxon>Ecdysozoa</taxon>
        <taxon>Arthropoda</taxon>
        <taxon>Hexapoda</taxon>
        <taxon>Insecta</taxon>
        <taxon>Pterygota</taxon>
        <taxon>Neoptera</taxon>
        <taxon>Endopterygota</taxon>
        <taxon>Lepidoptera</taxon>
        <taxon>Glossata</taxon>
        <taxon>Ditrysia</taxon>
        <taxon>Papilionoidea</taxon>
        <taxon>Papilionidae</taxon>
        <taxon>Papilioninae</taxon>
        <taxon>Iphiclides</taxon>
    </lineage>
</organism>
<dbReference type="Gene3D" id="3.30.160.60">
    <property type="entry name" value="Classic Zinc Finger"/>
    <property type="match status" value="8"/>
</dbReference>
<dbReference type="Proteomes" id="UP000837857">
    <property type="component" value="Chromosome 29"/>
</dbReference>
<dbReference type="SUPFAM" id="SSF57667">
    <property type="entry name" value="beta-beta-alpha zinc fingers"/>
    <property type="match status" value="6"/>
</dbReference>
<sequence length="871" mass="98067">MGDTTEGQVFLGDTVMLDGEQPVTLSELLETITGVEMPLSEDLPVSLCSTCSVSALSAADFRTVCRQAAHKWAAMLQLLGTLPEDGNECKALLAVMESDQMVMFEEYESVTSAESAATRLTLRLNPKEKETTANRPPTGYRCQCPDCGKKFPYVQQLYQHLKESTDLKRACYVCAKIMSRDELVSHLRTDHNRNPHDCKECPALLPSRGHYEQHMRKAHAPGACTCGDCGRSFRTSNAFRAHLSVHTAKTCPACKRPFRNQTCYLHHVRQCCELGGGKGATVVQSGGRRVKVGLRGRADKECVCDYCGKRFAGKKFVCAHIQIVHTKSTHRPCAYCGKSLAAAHMTEHVKKHETVSAFTCELCGVVLRTRLGYVQHLRLHSGERPYACRHCGETFSASSRRSEHVRKAHGPEAVPKHACDRCPARFRLPYRLKKHVASVHGTGQRDPSFECSECGERFGSCRGLLHHSRTHQRAAPARVAVQKKRQMECRVYSEPTRNSTGPDGNQLTSVEEAADFPHGVCSNCTKMALAAMHFRKVCLESAKQWARVASQLAHASAPGPRDRALFVFYDDTNIKVLRERNQVVTVALAVNRLNQRLRPSSASKAIPKVRKPRKGKRWRCQDCGKEFTLPCYLNQHLKMTMKRACTHCGAIVSREKLQQHLLRHHGQRLFRCKTCHQLFHRERELTSTTKPPTALSRTRVASSFENRRCYKYHVGRCGGPKLQPGSAYECHDCGSRYSKKESLRTHIEQKHLNVLPFVCQECGKRSSTLGHHRAHEAIHLPRRKVYQCYCGAKLLTELGFSLHSRIHSGERPYECPECGDRFLSSSRRLDHIKRRHTSLKDMPHPCKQCPATFLRPSQLKKHCLVIHGVSS</sequence>
<evidence type="ECO:0000256" key="2">
    <source>
        <dbReference type="ARBA" id="ARBA00022737"/>
    </source>
</evidence>
<feature type="domain" description="C2H2-type" evidence="6">
    <location>
        <begin position="618"/>
        <end position="649"/>
    </location>
</feature>
<keyword evidence="1" id="KW-0479">Metal-binding</keyword>
<evidence type="ECO:0000259" key="6">
    <source>
        <dbReference type="PROSITE" id="PS50157"/>
    </source>
</evidence>